<dbReference type="InterPro" id="IPR050090">
    <property type="entry name" value="Tyrosine_recombinase_XerCD"/>
</dbReference>
<sequence length="324" mass="36939">MKKELDSFVRFLSDERGLAKNTMDSYERDIVQYLDYLQSQGIASLADTKKLQVANYLLHLKRLGRAAATQSRTIVSLRAFYQFLVRERRLDQDPTVHIETPKIEKRLPQVLTIREVEALLDAPQISAPNGMRDKAMLELLYATGIRVSELISLNVEHVRLDMGFLRCIGKGAKERIIPLGAIASEYAGRYIETMRPKLLKQSKEEEALFVNHLGTRITRQGFWKIIKRYAAETQIVKEITPHTLRHSFAAHLLENGADLRSVQEMLGHADISTTQIYAQVARGKMKEVYDKAHPERSGTRPTGNRAACLQRAGCFFCKRTVDLR</sequence>
<keyword evidence="10 11" id="KW-0131">Cell cycle</keyword>
<dbReference type="InterPro" id="IPR010998">
    <property type="entry name" value="Integrase_recombinase_N"/>
</dbReference>
<dbReference type="InterPro" id="IPR013762">
    <property type="entry name" value="Integrase-like_cat_sf"/>
</dbReference>
<keyword evidence="7 11" id="KW-0229">DNA integration</keyword>
<dbReference type="Pfam" id="PF02899">
    <property type="entry name" value="Phage_int_SAM_1"/>
    <property type="match status" value="1"/>
</dbReference>
<keyword evidence="9 11" id="KW-0233">DNA recombination</keyword>
<keyword evidence="15" id="KW-1185">Reference proteome</keyword>
<feature type="active site" evidence="11">
    <location>
        <position position="170"/>
    </location>
</feature>
<dbReference type="Proteomes" id="UP001057134">
    <property type="component" value="Chromosome"/>
</dbReference>
<dbReference type="PANTHER" id="PTHR30349">
    <property type="entry name" value="PHAGE INTEGRASE-RELATED"/>
    <property type="match status" value="1"/>
</dbReference>
<feature type="active site" evidence="11">
    <location>
        <position position="268"/>
    </location>
</feature>
<feature type="active site" evidence="11">
    <location>
        <position position="245"/>
    </location>
</feature>
<organism evidence="14 15">
    <name type="scientific">Paenibacillus konkukensis</name>
    <dbReference type="NCBI Taxonomy" id="2020716"/>
    <lineage>
        <taxon>Bacteria</taxon>
        <taxon>Bacillati</taxon>
        <taxon>Bacillota</taxon>
        <taxon>Bacilli</taxon>
        <taxon>Bacillales</taxon>
        <taxon>Paenibacillaceae</taxon>
        <taxon>Paenibacillus</taxon>
    </lineage>
</organism>
<dbReference type="PANTHER" id="PTHR30349:SF81">
    <property type="entry name" value="TYROSINE RECOMBINASE XERC"/>
    <property type="match status" value="1"/>
</dbReference>
<dbReference type="PROSITE" id="PS51900">
    <property type="entry name" value="CB"/>
    <property type="match status" value="1"/>
</dbReference>
<feature type="domain" description="Tyr recombinase" evidence="12">
    <location>
        <begin position="106"/>
        <end position="290"/>
    </location>
</feature>
<dbReference type="EMBL" id="CP027059">
    <property type="protein sequence ID" value="UQZ82015.1"/>
    <property type="molecule type" value="Genomic_DNA"/>
</dbReference>
<dbReference type="Gene3D" id="1.10.443.10">
    <property type="entry name" value="Intergrase catalytic core"/>
    <property type="match status" value="1"/>
</dbReference>
<gene>
    <name evidence="14" type="primary">xerD_2</name>
    <name evidence="11" type="synonym">xerD</name>
    <name evidence="14" type="ORF">SK3146_01172</name>
</gene>
<dbReference type="CDD" id="cd00798">
    <property type="entry name" value="INT_XerDC_C"/>
    <property type="match status" value="1"/>
</dbReference>
<evidence type="ECO:0000256" key="5">
    <source>
        <dbReference type="ARBA" id="ARBA00022618"/>
    </source>
</evidence>
<evidence type="ECO:0000256" key="9">
    <source>
        <dbReference type="ARBA" id="ARBA00023172"/>
    </source>
</evidence>
<proteinExistence type="inferred from homology"/>
<protein>
    <recommendedName>
        <fullName evidence="3 11">Tyrosine recombinase XerD</fullName>
    </recommendedName>
</protein>
<reference evidence="14" key="2">
    <citation type="journal article" date="2021" name="J Anim Sci Technol">
        <title>Complete genome sequence of Paenibacillus konkukensis sp. nov. SK3146 as a potential probiotic strain.</title>
        <authorList>
            <person name="Jung H.I."/>
            <person name="Park S."/>
            <person name="Niu K.M."/>
            <person name="Lee S.W."/>
            <person name="Kothari D."/>
            <person name="Yi K.J."/>
            <person name="Kim S.K."/>
        </authorList>
    </citation>
    <scope>NUCLEOTIDE SEQUENCE</scope>
    <source>
        <strain evidence="14">SK3146</strain>
    </source>
</reference>
<evidence type="ECO:0000313" key="15">
    <source>
        <dbReference type="Proteomes" id="UP001057134"/>
    </source>
</evidence>
<dbReference type="InterPro" id="IPR002104">
    <property type="entry name" value="Integrase_catalytic"/>
</dbReference>
<evidence type="ECO:0000313" key="14">
    <source>
        <dbReference type="EMBL" id="UQZ82015.1"/>
    </source>
</evidence>
<comment type="similarity">
    <text evidence="2 11">Belongs to the 'phage' integrase family. XerD subfamily.</text>
</comment>
<dbReference type="InterPro" id="IPR023009">
    <property type="entry name" value="Tyrosine_recombinase_XerC/XerD"/>
</dbReference>
<dbReference type="NCBIfam" id="NF040815">
    <property type="entry name" value="recomb_XerA_Arch"/>
    <property type="match status" value="1"/>
</dbReference>
<dbReference type="Pfam" id="PF00589">
    <property type="entry name" value="Phage_integrase"/>
    <property type="match status" value="1"/>
</dbReference>
<dbReference type="RefSeq" id="WP_283942810.1">
    <property type="nucleotide sequence ID" value="NZ_CP027059.1"/>
</dbReference>
<comment type="function">
    <text evidence="11">Site-specific tyrosine recombinase, which acts by catalyzing the cutting and rejoining of the recombining DNA molecules. The XerC-XerD complex is essential to convert dimers of the bacterial chromosome into monomers to permit their segregation at cell division. It also contributes to the segregational stability of plasmids.</text>
</comment>
<keyword evidence="5 11" id="KW-0132">Cell division</keyword>
<evidence type="ECO:0000256" key="11">
    <source>
        <dbReference type="HAMAP-Rule" id="MF_01807"/>
    </source>
</evidence>
<dbReference type="PROSITE" id="PS51898">
    <property type="entry name" value="TYR_RECOMBINASE"/>
    <property type="match status" value="1"/>
</dbReference>
<evidence type="ECO:0000256" key="10">
    <source>
        <dbReference type="ARBA" id="ARBA00023306"/>
    </source>
</evidence>
<evidence type="ECO:0000256" key="6">
    <source>
        <dbReference type="ARBA" id="ARBA00022829"/>
    </source>
</evidence>
<keyword evidence="8 11" id="KW-0238">DNA-binding</keyword>
<accession>A0ABY4RJL0</accession>
<evidence type="ECO:0000256" key="1">
    <source>
        <dbReference type="ARBA" id="ARBA00004496"/>
    </source>
</evidence>
<comment type="subcellular location">
    <subcellularLocation>
        <location evidence="1 11">Cytoplasm</location>
    </subcellularLocation>
</comment>
<dbReference type="HAMAP" id="MF_01808">
    <property type="entry name" value="Recomb_XerC_XerD"/>
    <property type="match status" value="1"/>
</dbReference>
<feature type="active site" description="O-(3'-phospho-DNA)-tyrosine intermediate" evidence="11">
    <location>
        <position position="277"/>
    </location>
</feature>
<feature type="active site" evidence="11">
    <location>
        <position position="146"/>
    </location>
</feature>
<keyword evidence="6 11" id="KW-0159">Chromosome partition</keyword>
<feature type="domain" description="Core-binding (CB)" evidence="13">
    <location>
        <begin position="1"/>
        <end position="85"/>
    </location>
</feature>
<dbReference type="InterPro" id="IPR011010">
    <property type="entry name" value="DNA_brk_join_enz"/>
</dbReference>
<comment type="subunit">
    <text evidence="11">Forms a cyclic heterotetrameric complex composed of two molecules of XerC and two molecules of XerD.</text>
</comment>
<evidence type="ECO:0000259" key="12">
    <source>
        <dbReference type="PROSITE" id="PS51898"/>
    </source>
</evidence>
<evidence type="ECO:0000256" key="4">
    <source>
        <dbReference type="ARBA" id="ARBA00022490"/>
    </source>
</evidence>
<dbReference type="InterPro" id="IPR011932">
    <property type="entry name" value="Recomb_XerD"/>
</dbReference>
<evidence type="ECO:0000256" key="2">
    <source>
        <dbReference type="ARBA" id="ARBA00010450"/>
    </source>
</evidence>
<dbReference type="SUPFAM" id="SSF56349">
    <property type="entry name" value="DNA breaking-rejoining enzymes"/>
    <property type="match status" value="1"/>
</dbReference>
<feature type="active site" evidence="11">
    <location>
        <position position="242"/>
    </location>
</feature>
<dbReference type="InterPro" id="IPR044068">
    <property type="entry name" value="CB"/>
</dbReference>
<evidence type="ECO:0000259" key="13">
    <source>
        <dbReference type="PROSITE" id="PS51900"/>
    </source>
</evidence>
<dbReference type="InterPro" id="IPR004107">
    <property type="entry name" value="Integrase_SAM-like_N"/>
</dbReference>
<evidence type="ECO:0000256" key="8">
    <source>
        <dbReference type="ARBA" id="ARBA00023125"/>
    </source>
</evidence>
<evidence type="ECO:0000256" key="3">
    <source>
        <dbReference type="ARBA" id="ARBA00015810"/>
    </source>
</evidence>
<dbReference type="NCBIfam" id="TIGR02225">
    <property type="entry name" value="recomb_XerD"/>
    <property type="match status" value="1"/>
</dbReference>
<name>A0ABY4RJL0_9BACL</name>
<reference evidence="14" key="1">
    <citation type="submission" date="2018-02" db="EMBL/GenBank/DDBJ databases">
        <authorList>
            <person name="Kim S.-K."/>
            <person name="Jung H.-I."/>
            <person name="Lee S.-W."/>
        </authorList>
    </citation>
    <scope>NUCLEOTIDE SEQUENCE</scope>
    <source>
        <strain evidence="14">SK3146</strain>
    </source>
</reference>
<dbReference type="Gene3D" id="1.10.150.130">
    <property type="match status" value="1"/>
</dbReference>
<dbReference type="HAMAP" id="MF_01807">
    <property type="entry name" value="Recomb_XerD"/>
    <property type="match status" value="1"/>
</dbReference>
<dbReference type="NCBIfam" id="NF001399">
    <property type="entry name" value="PRK00283.1"/>
    <property type="match status" value="1"/>
</dbReference>
<keyword evidence="4 11" id="KW-0963">Cytoplasm</keyword>
<evidence type="ECO:0000256" key="7">
    <source>
        <dbReference type="ARBA" id="ARBA00022908"/>
    </source>
</evidence>